<comment type="caution">
    <text evidence="9">The sequence shown here is derived from an EMBL/GenBank/DDBJ whole genome shotgun (WGS) entry which is preliminary data.</text>
</comment>
<evidence type="ECO:0000256" key="7">
    <source>
        <dbReference type="PROSITE-ProRule" id="PRU10141"/>
    </source>
</evidence>
<dbReference type="EC" id="2.7.11.1" evidence="1"/>
<keyword evidence="5 9" id="KW-0418">Kinase</keyword>
<proteinExistence type="predicted"/>
<keyword evidence="6 7" id="KW-0067">ATP-binding</keyword>
<dbReference type="InterPro" id="IPR000719">
    <property type="entry name" value="Prot_kinase_dom"/>
</dbReference>
<organism evidence="9 10">
    <name type="scientific">Actinomadura adrarensis</name>
    <dbReference type="NCBI Taxonomy" id="1819600"/>
    <lineage>
        <taxon>Bacteria</taxon>
        <taxon>Bacillati</taxon>
        <taxon>Actinomycetota</taxon>
        <taxon>Actinomycetes</taxon>
        <taxon>Streptosporangiales</taxon>
        <taxon>Thermomonosporaceae</taxon>
        <taxon>Actinomadura</taxon>
    </lineage>
</organism>
<name>A0ABW3CN58_9ACTN</name>
<accession>A0ABW3CN58</accession>
<dbReference type="InterPro" id="IPR017441">
    <property type="entry name" value="Protein_kinase_ATP_BS"/>
</dbReference>
<keyword evidence="3 9" id="KW-0808">Transferase</keyword>
<dbReference type="SMART" id="SM00220">
    <property type="entry name" value="S_TKc"/>
    <property type="match status" value="1"/>
</dbReference>
<dbReference type="PROSITE" id="PS00107">
    <property type="entry name" value="PROTEIN_KINASE_ATP"/>
    <property type="match status" value="1"/>
</dbReference>
<reference evidence="10" key="1">
    <citation type="journal article" date="2019" name="Int. J. Syst. Evol. Microbiol.">
        <title>The Global Catalogue of Microorganisms (GCM) 10K type strain sequencing project: providing services to taxonomists for standard genome sequencing and annotation.</title>
        <authorList>
            <consortium name="The Broad Institute Genomics Platform"/>
            <consortium name="The Broad Institute Genome Sequencing Center for Infectious Disease"/>
            <person name="Wu L."/>
            <person name="Ma J."/>
        </authorList>
    </citation>
    <scope>NUCLEOTIDE SEQUENCE [LARGE SCALE GENOMIC DNA]</scope>
    <source>
        <strain evidence="10">JCM 31696</strain>
    </source>
</reference>
<dbReference type="PROSITE" id="PS50011">
    <property type="entry name" value="PROTEIN_KINASE_DOM"/>
    <property type="match status" value="1"/>
</dbReference>
<evidence type="ECO:0000256" key="5">
    <source>
        <dbReference type="ARBA" id="ARBA00022777"/>
    </source>
</evidence>
<evidence type="ECO:0000256" key="6">
    <source>
        <dbReference type="ARBA" id="ARBA00022840"/>
    </source>
</evidence>
<dbReference type="InterPro" id="IPR008271">
    <property type="entry name" value="Ser/Thr_kinase_AS"/>
</dbReference>
<dbReference type="EMBL" id="JBHTIR010003881">
    <property type="protein sequence ID" value="MFD0855958.1"/>
    <property type="molecule type" value="Genomic_DNA"/>
</dbReference>
<feature type="binding site" evidence="7">
    <location>
        <position position="37"/>
    </location>
    <ligand>
        <name>ATP</name>
        <dbReference type="ChEBI" id="CHEBI:30616"/>
    </ligand>
</feature>
<dbReference type="PROSITE" id="PS00108">
    <property type="entry name" value="PROTEIN_KINASE_ST"/>
    <property type="match status" value="1"/>
</dbReference>
<dbReference type="PANTHER" id="PTHR43289">
    <property type="entry name" value="MITOGEN-ACTIVATED PROTEIN KINASE KINASE KINASE 20-RELATED"/>
    <property type="match status" value="1"/>
</dbReference>
<evidence type="ECO:0000256" key="4">
    <source>
        <dbReference type="ARBA" id="ARBA00022741"/>
    </source>
</evidence>
<dbReference type="Gene3D" id="3.30.200.20">
    <property type="entry name" value="Phosphorylase Kinase, domain 1"/>
    <property type="match status" value="1"/>
</dbReference>
<dbReference type="PANTHER" id="PTHR43289:SF6">
    <property type="entry name" value="SERINE_THREONINE-PROTEIN KINASE NEKL-3"/>
    <property type="match status" value="1"/>
</dbReference>
<sequence>MTEIVPGYRMLGLIGQGGFSDVHQARDEKLNRLVALKVLKLGSVDRRTMRRFHRECQITAGLSEHPNIVTIFENGTTRSGRPYIAMEYFGHGALSDRLKRDGPLPVTDVLRIGVKMAGALAATHGAEVVHCDIKPQNILVSRYEEPALADFGIARLADASEVSATPAFTPVHAAPEVLNGTEPSFGSDVYSLGSTLYQLLAGLPAFKGPPGEGPAALIRRIQHDAAPPIPRSDVPPQVIEAILRAMAKAPEERFATAVEVAQHLRQVQKELGLDATEA</sequence>
<keyword evidence="2" id="KW-0723">Serine/threonine-protein kinase</keyword>
<evidence type="ECO:0000259" key="8">
    <source>
        <dbReference type="PROSITE" id="PS50011"/>
    </source>
</evidence>
<feature type="domain" description="Protein kinase" evidence="8">
    <location>
        <begin position="8"/>
        <end position="266"/>
    </location>
</feature>
<keyword evidence="10" id="KW-1185">Reference proteome</keyword>
<evidence type="ECO:0000256" key="2">
    <source>
        <dbReference type="ARBA" id="ARBA00022527"/>
    </source>
</evidence>
<evidence type="ECO:0000256" key="1">
    <source>
        <dbReference type="ARBA" id="ARBA00012513"/>
    </source>
</evidence>
<evidence type="ECO:0000313" key="9">
    <source>
        <dbReference type="EMBL" id="MFD0855958.1"/>
    </source>
</evidence>
<dbReference type="Pfam" id="PF00069">
    <property type="entry name" value="Pkinase"/>
    <property type="match status" value="1"/>
</dbReference>
<dbReference type="InterPro" id="IPR011009">
    <property type="entry name" value="Kinase-like_dom_sf"/>
</dbReference>
<dbReference type="Proteomes" id="UP001597083">
    <property type="component" value="Unassembled WGS sequence"/>
</dbReference>
<evidence type="ECO:0000313" key="10">
    <source>
        <dbReference type="Proteomes" id="UP001597083"/>
    </source>
</evidence>
<evidence type="ECO:0000256" key="3">
    <source>
        <dbReference type="ARBA" id="ARBA00022679"/>
    </source>
</evidence>
<protein>
    <recommendedName>
        <fullName evidence="1">non-specific serine/threonine protein kinase</fullName>
        <ecNumber evidence="1">2.7.11.1</ecNumber>
    </recommendedName>
</protein>
<feature type="non-terminal residue" evidence="9">
    <location>
        <position position="278"/>
    </location>
</feature>
<dbReference type="SUPFAM" id="SSF56112">
    <property type="entry name" value="Protein kinase-like (PK-like)"/>
    <property type="match status" value="1"/>
</dbReference>
<dbReference type="CDD" id="cd14014">
    <property type="entry name" value="STKc_PknB_like"/>
    <property type="match status" value="1"/>
</dbReference>
<dbReference type="Gene3D" id="1.10.510.10">
    <property type="entry name" value="Transferase(Phosphotransferase) domain 1"/>
    <property type="match status" value="1"/>
</dbReference>
<dbReference type="GO" id="GO:0004674">
    <property type="term" value="F:protein serine/threonine kinase activity"/>
    <property type="evidence" value="ECO:0007669"/>
    <property type="project" value="UniProtKB-EC"/>
</dbReference>
<gene>
    <name evidence="9" type="ORF">ACFQ07_27210</name>
</gene>
<keyword evidence="4 7" id="KW-0547">Nucleotide-binding</keyword>